<dbReference type="AlphaFoldDB" id="A0A4R0Q168"/>
<keyword evidence="2" id="KW-1185">Reference proteome</keyword>
<dbReference type="RefSeq" id="WP_131528815.1">
    <property type="nucleotide sequence ID" value="NZ_SJSO01000005.1"/>
</dbReference>
<accession>A0A4R0Q168</accession>
<comment type="caution">
    <text evidence="1">The sequence shown here is derived from an EMBL/GenBank/DDBJ whole genome shotgun (WGS) entry which is preliminary data.</text>
</comment>
<gene>
    <name evidence="1" type="ORF">EZ456_07505</name>
</gene>
<organism evidence="1 2">
    <name type="scientific">Pedobacter psychrodurus</name>
    <dbReference type="NCBI Taxonomy" id="2530456"/>
    <lineage>
        <taxon>Bacteria</taxon>
        <taxon>Pseudomonadati</taxon>
        <taxon>Bacteroidota</taxon>
        <taxon>Sphingobacteriia</taxon>
        <taxon>Sphingobacteriales</taxon>
        <taxon>Sphingobacteriaceae</taxon>
        <taxon>Pedobacter</taxon>
    </lineage>
</organism>
<dbReference type="EMBL" id="SJSO01000005">
    <property type="protein sequence ID" value="TCD27785.1"/>
    <property type="molecule type" value="Genomic_DNA"/>
</dbReference>
<name>A0A4R0Q168_9SPHI</name>
<protein>
    <submittedName>
        <fullName evidence="1">Uncharacterized protein</fullName>
    </submittedName>
</protein>
<reference evidence="1 2" key="1">
    <citation type="submission" date="2019-02" db="EMBL/GenBank/DDBJ databases">
        <title>Pedobacter sp. RP-3-21 sp. nov., isolated from Arctic soil.</title>
        <authorList>
            <person name="Dahal R.H."/>
        </authorList>
    </citation>
    <scope>NUCLEOTIDE SEQUENCE [LARGE SCALE GENOMIC DNA]</scope>
    <source>
        <strain evidence="1 2">RP-3-21</strain>
    </source>
</reference>
<dbReference type="Proteomes" id="UP000293925">
    <property type="component" value="Unassembled WGS sequence"/>
</dbReference>
<evidence type="ECO:0000313" key="1">
    <source>
        <dbReference type="EMBL" id="TCD27785.1"/>
    </source>
</evidence>
<proteinExistence type="predicted"/>
<sequence>MKNPTFEITLNGEKIASSRVDAEFGVLTAMVTWVKRSLDNSESLNVVVSGLDSDKQEPLKWLNEELSIGDILTISVTESNDQSPQIGIVQLSEEVIIERKLAAFHKLKEELQDYL</sequence>
<dbReference type="OrthoDB" id="1442549at2"/>
<evidence type="ECO:0000313" key="2">
    <source>
        <dbReference type="Proteomes" id="UP000293925"/>
    </source>
</evidence>